<gene>
    <name evidence="1" type="ORF">ACFSJ0_46080</name>
</gene>
<evidence type="ECO:0000313" key="1">
    <source>
        <dbReference type="EMBL" id="MFD1544482.1"/>
    </source>
</evidence>
<dbReference type="Proteomes" id="UP001597097">
    <property type="component" value="Unassembled WGS sequence"/>
</dbReference>
<name>A0ABW4GP06_9ACTN</name>
<accession>A0ABW4GP06</accession>
<evidence type="ECO:0008006" key="3">
    <source>
        <dbReference type="Google" id="ProtNLM"/>
    </source>
</evidence>
<reference evidence="2" key="1">
    <citation type="journal article" date="2019" name="Int. J. Syst. Evol. Microbiol.">
        <title>The Global Catalogue of Microorganisms (GCM) 10K type strain sequencing project: providing services to taxonomists for standard genome sequencing and annotation.</title>
        <authorList>
            <consortium name="The Broad Institute Genomics Platform"/>
            <consortium name="The Broad Institute Genome Sequencing Center for Infectious Disease"/>
            <person name="Wu L."/>
            <person name="Ma J."/>
        </authorList>
    </citation>
    <scope>NUCLEOTIDE SEQUENCE [LARGE SCALE GENOMIC DNA]</scope>
    <source>
        <strain evidence="2">CGMCC 1.15399</strain>
    </source>
</reference>
<sequence>MTTVFTGSTMNDEARRERIFQGDVFVYAASPASRELVSFARELVAETFGGMDPTTAQHSLPVERFAALLADVKPRFIHHPRCKEIIAVLLDELGFAPGETYFDVPRLRTSTSDGYLDSGISYAYHAHRDCWYAAPFNQVNWWIPVYDVVPENVFALHPEYFDRAVRNGSGRYDYASWVRTERPSAAQHIYSDTREQPKPEEDLDLSGELRIVTEPGGVLLFSGAQLHSTVRNTSGVTRFSIDFRTVHIDDVRSRKGAPNVDATCLGTTLRDFMRAKDLERMPEELSAEYEKEARAHLERANAATADISH</sequence>
<dbReference type="RefSeq" id="WP_219529234.1">
    <property type="nucleotide sequence ID" value="NZ_JAHKRM010000006.1"/>
</dbReference>
<protein>
    <recommendedName>
        <fullName evidence="3">Phytanoyl-CoA dioxygenase family protein</fullName>
    </recommendedName>
</protein>
<organism evidence="1 2">
    <name type="scientific">Nonomuraea guangzhouensis</name>
    <dbReference type="NCBI Taxonomy" id="1291555"/>
    <lineage>
        <taxon>Bacteria</taxon>
        <taxon>Bacillati</taxon>
        <taxon>Actinomycetota</taxon>
        <taxon>Actinomycetes</taxon>
        <taxon>Streptosporangiales</taxon>
        <taxon>Streptosporangiaceae</taxon>
        <taxon>Nonomuraea</taxon>
    </lineage>
</organism>
<keyword evidence="2" id="KW-1185">Reference proteome</keyword>
<evidence type="ECO:0000313" key="2">
    <source>
        <dbReference type="Proteomes" id="UP001597097"/>
    </source>
</evidence>
<dbReference type="EMBL" id="JBHUCM010000044">
    <property type="protein sequence ID" value="MFD1544482.1"/>
    <property type="molecule type" value="Genomic_DNA"/>
</dbReference>
<proteinExistence type="predicted"/>
<comment type="caution">
    <text evidence="1">The sequence shown here is derived from an EMBL/GenBank/DDBJ whole genome shotgun (WGS) entry which is preliminary data.</text>
</comment>